<name>A0A239H6I6_9PSED</name>
<keyword evidence="3" id="KW-1185">Reference proteome</keyword>
<protein>
    <recommendedName>
        <fullName evidence="4">MFS transporter</fullName>
    </recommendedName>
</protein>
<feature type="transmembrane region" description="Helical" evidence="1">
    <location>
        <begin position="38"/>
        <end position="60"/>
    </location>
</feature>
<feature type="transmembrane region" description="Helical" evidence="1">
    <location>
        <begin position="115"/>
        <end position="131"/>
    </location>
</feature>
<dbReference type="RefSeq" id="WP_010487087.1">
    <property type="nucleotide sequence ID" value="NZ_FZOG01000004.1"/>
</dbReference>
<feature type="transmembrane region" description="Helical" evidence="1">
    <location>
        <begin position="12"/>
        <end position="32"/>
    </location>
</feature>
<reference evidence="3" key="1">
    <citation type="submission" date="2017-06" db="EMBL/GenBank/DDBJ databases">
        <authorList>
            <person name="Varghese N."/>
            <person name="Submissions S."/>
        </authorList>
    </citation>
    <scope>NUCLEOTIDE SEQUENCE [LARGE SCALE GENOMIC DNA]</scope>
    <source>
        <strain evidence="3">CIP 108523</strain>
    </source>
</reference>
<evidence type="ECO:0008006" key="4">
    <source>
        <dbReference type="Google" id="ProtNLM"/>
    </source>
</evidence>
<accession>A0A239H6I6</accession>
<feature type="transmembrane region" description="Helical" evidence="1">
    <location>
        <begin position="93"/>
        <end position="109"/>
    </location>
</feature>
<evidence type="ECO:0000313" key="2">
    <source>
        <dbReference type="EMBL" id="SNS76980.1"/>
    </source>
</evidence>
<organism evidence="2 3">
    <name type="scientific">Pseudomonas segetis</name>
    <dbReference type="NCBI Taxonomy" id="298908"/>
    <lineage>
        <taxon>Bacteria</taxon>
        <taxon>Pseudomonadati</taxon>
        <taxon>Pseudomonadota</taxon>
        <taxon>Gammaproteobacteria</taxon>
        <taxon>Pseudomonadales</taxon>
        <taxon>Pseudomonadaceae</taxon>
        <taxon>Pseudomonas</taxon>
    </lineage>
</organism>
<gene>
    <name evidence="2" type="ORF">SAMN05216255_3318</name>
</gene>
<proteinExistence type="predicted"/>
<keyword evidence="1" id="KW-0812">Transmembrane</keyword>
<keyword evidence="1" id="KW-1133">Transmembrane helix</keyword>
<dbReference type="EMBL" id="FZOG01000004">
    <property type="protein sequence ID" value="SNS76980.1"/>
    <property type="molecule type" value="Genomic_DNA"/>
</dbReference>
<dbReference type="Proteomes" id="UP000242915">
    <property type="component" value="Unassembled WGS sequence"/>
</dbReference>
<evidence type="ECO:0000313" key="3">
    <source>
        <dbReference type="Proteomes" id="UP000242915"/>
    </source>
</evidence>
<keyword evidence="1" id="KW-0472">Membrane</keyword>
<dbReference type="AlphaFoldDB" id="A0A239H6I6"/>
<sequence length="138" mass="15370">MNRAQARRHLSILWWWQLALVLLPVIIFNSLFESSRQPGILAMPFFIAGMLSMFVSLPLFNAYKHAVIATGKARDSDAEPAAWQALAKTRRKAFVGASLPAWIAAVAVFTSLEAIPLILLTVSSMVILYLYRTPRQLG</sequence>
<evidence type="ECO:0000256" key="1">
    <source>
        <dbReference type="SAM" id="Phobius"/>
    </source>
</evidence>